<reference evidence="1" key="1">
    <citation type="submission" date="2023-05" db="EMBL/GenBank/DDBJ databases">
        <authorList>
            <consortium name="ELIXIR-Norway"/>
        </authorList>
    </citation>
    <scope>NUCLEOTIDE SEQUENCE</scope>
</reference>
<accession>A0ACB0DWT9</accession>
<name>A0ACB0DWT9_RANTA</name>
<proteinExistence type="predicted"/>
<gene>
    <name evidence="1" type="ORF">MRATA1EN3_LOCUS3879</name>
</gene>
<evidence type="ECO:0000313" key="1">
    <source>
        <dbReference type="EMBL" id="CAI9692666.1"/>
    </source>
</evidence>
<dbReference type="EMBL" id="OX596095">
    <property type="protein sequence ID" value="CAI9692666.1"/>
    <property type="molecule type" value="Genomic_DNA"/>
</dbReference>
<sequence>MPPSGSVNTPAPPAGKRTQHCSRGAQPGERQSPEALTCQEQSGSRKGRSSAARASWRRVVVGPPACAHARGHSPCVSEEDMRAALQGGGGGQWGPRGRRGRPAVTSQKGEAGGQEAPRKCQACGFGGSLHRRGCLLDAGPLGWAWEANSSGPTVSGSRLVSPLLMGKPYEAPGCADWPLTSVCRQMLPILSPVEPGVRPYQASMWPLWSLVTDIITSVLRACPHLHHPASPSTCHLHGARRPRRGNVTVMFKYSPTTVTSQPLGEPASSAVQERLEGTGQKP</sequence>
<evidence type="ECO:0000313" key="2">
    <source>
        <dbReference type="Proteomes" id="UP001162501"/>
    </source>
</evidence>
<organism evidence="1 2">
    <name type="scientific">Rangifer tarandus platyrhynchus</name>
    <name type="common">Svalbard reindeer</name>
    <dbReference type="NCBI Taxonomy" id="3082113"/>
    <lineage>
        <taxon>Eukaryota</taxon>
        <taxon>Metazoa</taxon>
        <taxon>Chordata</taxon>
        <taxon>Craniata</taxon>
        <taxon>Vertebrata</taxon>
        <taxon>Euteleostomi</taxon>
        <taxon>Mammalia</taxon>
        <taxon>Eutheria</taxon>
        <taxon>Laurasiatheria</taxon>
        <taxon>Artiodactyla</taxon>
        <taxon>Ruminantia</taxon>
        <taxon>Pecora</taxon>
        <taxon>Cervidae</taxon>
        <taxon>Odocoileinae</taxon>
        <taxon>Rangifer</taxon>
    </lineage>
</organism>
<dbReference type="Proteomes" id="UP001162501">
    <property type="component" value="Chromosome 11"/>
</dbReference>
<protein>
    <submittedName>
        <fullName evidence="1">Uncharacterized protein</fullName>
    </submittedName>
</protein>